<reference evidence="1" key="1">
    <citation type="submission" date="2021-06" db="EMBL/GenBank/DDBJ databases">
        <authorList>
            <person name="Kallberg Y."/>
            <person name="Tangrot J."/>
            <person name="Rosling A."/>
        </authorList>
    </citation>
    <scope>NUCLEOTIDE SEQUENCE</scope>
    <source>
        <strain evidence="1">CL356</strain>
    </source>
</reference>
<feature type="non-terminal residue" evidence="1">
    <location>
        <position position="1"/>
    </location>
</feature>
<comment type="caution">
    <text evidence="1">The sequence shown here is derived from an EMBL/GenBank/DDBJ whole genome shotgun (WGS) entry which is preliminary data.</text>
</comment>
<organism evidence="1 2">
    <name type="scientific">Acaulospora colombiana</name>
    <dbReference type="NCBI Taxonomy" id="27376"/>
    <lineage>
        <taxon>Eukaryota</taxon>
        <taxon>Fungi</taxon>
        <taxon>Fungi incertae sedis</taxon>
        <taxon>Mucoromycota</taxon>
        <taxon>Glomeromycotina</taxon>
        <taxon>Glomeromycetes</taxon>
        <taxon>Diversisporales</taxon>
        <taxon>Acaulosporaceae</taxon>
        <taxon>Acaulospora</taxon>
    </lineage>
</organism>
<proteinExistence type="predicted"/>
<dbReference type="Proteomes" id="UP000789525">
    <property type="component" value="Unassembled WGS sequence"/>
</dbReference>
<gene>
    <name evidence="1" type="ORF">ACOLOM_LOCUS8564</name>
</gene>
<accession>A0ACA9NQ62</accession>
<protein>
    <submittedName>
        <fullName evidence="1">10747_t:CDS:1</fullName>
    </submittedName>
</protein>
<name>A0ACA9NQ62_9GLOM</name>
<evidence type="ECO:0000313" key="1">
    <source>
        <dbReference type="EMBL" id="CAG8660237.1"/>
    </source>
</evidence>
<evidence type="ECO:0000313" key="2">
    <source>
        <dbReference type="Proteomes" id="UP000789525"/>
    </source>
</evidence>
<sequence length="97" mass="10270">GHEGNVTCFSISPDGTRIVSGDDYGMVRIWDATTGASLGVVLDGAEPIVHLAYSLNGSHVIIGTSLGHLSKWYGFTSEISNIKLQCNIEDGTNPATY</sequence>
<dbReference type="EMBL" id="CAJVPT010022485">
    <property type="protein sequence ID" value="CAG8660237.1"/>
    <property type="molecule type" value="Genomic_DNA"/>
</dbReference>
<keyword evidence="2" id="KW-1185">Reference proteome</keyword>